<dbReference type="InterPro" id="IPR002110">
    <property type="entry name" value="Ankyrin_rpt"/>
</dbReference>
<feature type="region of interest" description="Disordered" evidence="3">
    <location>
        <begin position="89"/>
        <end position="116"/>
    </location>
</feature>
<proteinExistence type="predicted"/>
<keyword evidence="4" id="KW-1133">Transmembrane helix</keyword>
<feature type="region of interest" description="Disordered" evidence="3">
    <location>
        <begin position="953"/>
        <end position="974"/>
    </location>
</feature>
<dbReference type="SMART" id="SM00429">
    <property type="entry name" value="IPT"/>
    <property type="match status" value="1"/>
</dbReference>
<feature type="compositionally biased region" description="Gly residues" evidence="3">
    <location>
        <begin position="959"/>
        <end position="973"/>
    </location>
</feature>
<feature type="compositionally biased region" description="Low complexity" evidence="3">
    <location>
        <begin position="262"/>
        <end position="277"/>
    </location>
</feature>
<feature type="domain" description="IPT/TIG" evidence="5">
    <location>
        <begin position="827"/>
        <end position="915"/>
    </location>
</feature>
<evidence type="ECO:0000256" key="2">
    <source>
        <dbReference type="PROSITE-ProRule" id="PRU00023"/>
    </source>
</evidence>
<feature type="region of interest" description="Disordered" evidence="3">
    <location>
        <begin position="414"/>
        <end position="449"/>
    </location>
</feature>
<sequence>MTDAGAGAGAGASPFIAGTDMSATGDFSDLFDYDDDTIAAAAAAAVTSPFHQSLDLSKDQSLSGFNPQALHNPTTASSTLGARDIAAAESPDSLNDSFRDSSSDSGSSKRTGSSASGKIALTAGDIIMTDGNDIKKEWNSASFSKGSDDGTFIFGSNMPSSVMGDNFDLPTDDNFMNDSFDFESASSSPEAANNAATNLASPDMPTMTAHIPHNSQTPSKSKSQAPRKKSQFPLTQPMHGLHMSASREVSPLSQNVASQQASPSNFFNNSPSPTNQPDFSNHVAAAVGHPFWPQVDGGHAMPPGFPMMQQFHPQLMQQMLFAQGGFNPMPYHCKLIIHPTPTKSRVETQIPIKMTLLGAPPGVKRLHLPTHTISKPKLLAKSPSERSPDMLELYTQLVCTSAMLVGDNKQRAFKRAAAASHPHPSLNERSASEDSNEEDKPQNGGEVRICQGCITRERKRAGRKKIKKVEEEEMWKKDENRRVIVFNTNEIKEWQPPSATPADPAVAGPPEPQYPAGALQVDAPMRIACYCRHHAEKMGFRVVFTIKDWQDRVVAQEMSHSIMITDDHKTHPVPQTLNAIGSQGEENSVVPMVNAPLETSPLSTPAPFRVSQSSSDLQSLRRNGSTQLPGPPPLPAPPPVVKHQTPPASAPSVPALSRPASPSLSNMGPASKKRKAGGPRVPMEMAMTRLDTSPPPGTQPSASQAPATAPASTSPFTPNLGLNLQMPDNMFAQTGAVQNVPPPFATGPTTPNNISDQNMFGNAARSASMDNLAMTMFSAPTSAHPSRAPSPNSLRQSLGGVPQTPMAHGLINGMTFLPGSQSQSRPQPTIHKIIPGEGPKMGGIEVTILGGGFFQGLDVYFGEHKATTTTFWGESSLVCLLPPASRPGIVPVSLKQSQAQSPPFKPNPNQVFRYTDDEEAQLARMMIGMISQKMTGQLLDVRELAQRIMGPQDMDWSSMGGGSSSGGGFGGGNTYSTSTESQLLKCLELIDLDDSARMPRLDLRRNTGQAMLHFGCSLGYHRFVAGLLARGANPDLRDKGGFTPMHMAAINDHEAIVRRLMQAGADPTIRSLSGLRPADVARSRKVIEHIRRCERHVRSRSGGSLHSRASSAASLRSLWDPHAVSEESDDPGDGEESPEYSSGDFESEDEAEDNWLNMRRSSTHAYGAPTERDSLSEERDELQRVPGSPTTALAAAVRDQVSAQLHQFQQAMAMHFPNMSQMPNLPQMPNFPRMSMLPDYQQYLHQHPLMGRMTSFMEGMSGSRPGSAGDETPKAMDGKWWDFSSLLNNNNNTASPPAYTELYPQDALDKKQASAAGAAAEAEADAKCAKLFDTATAEAIEETSEAATSEAPVPKALMIGRKKAMTKEQQQDFLRAHAAKFKGIRSDKNLWFIWIPLLTVLLASMLYIRFPEHFATAWSMIRSVPAQQVPEAARNLRDRVVEVL</sequence>
<feature type="region of interest" description="Disordered" evidence="3">
    <location>
        <begin position="179"/>
        <end position="281"/>
    </location>
</feature>
<feature type="repeat" description="ANK" evidence="2">
    <location>
        <begin position="1040"/>
        <end position="1072"/>
    </location>
</feature>
<dbReference type="SUPFAM" id="SSF81296">
    <property type="entry name" value="E set domains"/>
    <property type="match status" value="1"/>
</dbReference>
<evidence type="ECO:0000259" key="5">
    <source>
        <dbReference type="SMART" id="SM00429"/>
    </source>
</evidence>
<dbReference type="EMBL" id="MPSH01000002">
    <property type="protein sequence ID" value="PNH35839.1"/>
    <property type="molecule type" value="Genomic_DNA"/>
</dbReference>
<dbReference type="Gene3D" id="2.60.40.10">
    <property type="entry name" value="Immunoglobulins"/>
    <property type="match status" value="1"/>
</dbReference>
<feature type="repeat" description="ANK" evidence="2">
    <location>
        <begin position="1007"/>
        <end position="1039"/>
    </location>
</feature>
<feature type="compositionally biased region" description="Low complexity" evidence="3">
    <location>
        <begin position="699"/>
        <end position="718"/>
    </location>
</feature>
<dbReference type="Pfam" id="PF25603">
    <property type="entry name" value="SPT23_MGA2_DBD"/>
    <property type="match status" value="1"/>
</dbReference>
<feature type="compositionally biased region" description="Polar residues" evidence="3">
    <location>
        <begin position="251"/>
        <end position="261"/>
    </location>
</feature>
<evidence type="ECO:0000313" key="7">
    <source>
        <dbReference type="Proteomes" id="UP000236305"/>
    </source>
</evidence>
<dbReference type="GO" id="GO:0003712">
    <property type="term" value="F:transcription coregulator activity"/>
    <property type="evidence" value="ECO:0007669"/>
    <property type="project" value="TreeGrafter"/>
</dbReference>
<dbReference type="InterPro" id="IPR002909">
    <property type="entry name" value="IPT_dom"/>
</dbReference>
<dbReference type="PANTHER" id="PTHR23335">
    <property type="entry name" value="CALMODULIN-BINDING TRANSCRIPTION ACTIVATOR CAMTA"/>
    <property type="match status" value="1"/>
</dbReference>
<gene>
    <name evidence="6" type="ORF">BJF96_g920</name>
</gene>
<dbReference type="Gene3D" id="1.25.40.20">
    <property type="entry name" value="Ankyrin repeat-containing domain"/>
    <property type="match status" value="1"/>
</dbReference>
<keyword evidence="4" id="KW-0812">Transmembrane</keyword>
<dbReference type="InterPro" id="IPR014756">
    <property type="entry name" value="Ig_E-set"/>
</dbReference>
<feature type="compositionally biased region" description="Low complexity" evidence="3">
    <location>
        <begin position="646"/>
        <end position="665"/>
    </location>
</feature>
<feature type="compositionally biased region" description="Low complexity" evidence="3">
    <location>
        <begin position="611"/>
        <end position="622"/>
    </location>
</feature>
<feature type="compositionally biased region" description="Acidic residues" evidence="3">
    <location>
        <begin position="1126"/>
        <end position="1138"/>
    </location>
</feature>
<keyword evidence="1 2" id="KW-0040">ANK repeat</keyword>
<protein>
    <recommendedName>
        <fullName evidence="5">IPT/TIG domain-containing protein</fullName>
    </recommendedName>
</protein>
<reference evidence="6 7" key="1">
    <citation type="submission" date="2017-12" db="EMBL/GenBank/DDBJ databases">
        <title>Comparative genomics yields insights into virulence evolution of Verticillium dahliae.</title>
        <authorList>
            <person name="Fan R."/>
            <person name="Armitage A.D."/>
            <person name="Cascant-Lopez E."/>
            <person name="Sobczyk M."/>
            <person name="Cockerton H.M."/>
            <person name="Harrison R.J."/>
        </authorList>
    </citation>
    <scope>NUCLEOTIDE SEQUENCE [LARGE SCALE GENOMIC DNA]</scope>
    <source>
        <strain evidence="6 7">12008</strain>
    </source>
</reference>
<feature type="compositionally biased region" description="Low complexity" evidence="3">
    <location>
        <begin position="103"/>
        <end position="116"/>
    </location>
</feature>
<dbReference type="Pfam" id="PF12796">
    <property type="entry name" value="Ank_2"/>
    <property type="match status" value="1"/>
</dbReference>
<feature type="region of interest" description="Disordered" evidence="3">
    <location>
        <begin position="1116"/>
        <end position="1181"/>
    </location>
</feature>
<feature type="transmembrane region" description="Helical" evidence="4">
    <location>
        <begin position="1391"/>
        <end position="1410"/>
    </location>
</feature>
<dbReference type="GO" id="GO:0005634">
    <property type="term" value="C:nucleus"/>
    <property type="evidence" value="ECO:0007669"/>
    <property type="project" value="TreeGrafter"/>
</dbReference>
<evidence type="ECO:0000256" key="4">
    <source>
        <dbReference type="SAM" id="Phobius"/>
    </source>
</evidence>
<dbReference type="PANTHER" id="PTHR23335:SF1">
    <property type="entry name" value="CALMODULIN-BINDING TRANSCRIPTION ACTIVATOR, ISOFORM F"/>
    <property type="match status" value="1"/>
</dbReference>
<evidence type="ECO:0000313" key="6">
    <source>
        <dbReference type="EMBL" id="PNH35839.1"/>
    </source>
</evidence>
<accession>A0AA44WTJ4</accession>
<keyword evidence="4" id="KW-0472">Membrane</keyword>
<evidence type="ECO:0000256" key="1">
    <source>
        <dbReference type="ARBA" id="ARBA00023043"/>
    </source>
</evidence>
<dbReference type="PROSITE" id="PS50297">
    <property type="entry name" value="ANK_REP_REGION"/>
    <property type="match status" value="1"/>
</dbReference>
<dbReference type="PROSITE" id="PS50088">
    <property type="entry name" value="ANK_REPEAT"/>
    <property type="match status" value="2"/>
</dbReference>
<feature type="region of interest" description="Disordered" evidence="3">
    <location>
        <begin position="596"/>
        <end position="719"/>
    </location>
</feature>
<comment type="caution">
    <text evidence="6">The sequence shown here is derived from an EMBL/GenBank/DDBJ whole genome shotgun (WGS) entry which is preliminary data.</text>
</comment>
<dbReference type="GO" id="GO:0003690">
    <property type="term" value="F:double-stranded DNA binding"/>
    <property type="evidence" value="ECO:0007669"/>
    <property type="project" value="TreeGrafter"/>
</dbReference>
<dbReference type="SUPFAM" id="SSF48403">
    <property type="entry name" value="Ankyrin repeat"/>
    <property type="match status" value="1"/>
</dbReference>
<dbReference type="Pfam" id="PF01833">
    <property type="entry name" value="TIG"/>
    <property type="match status" value="1"/>
</dbReference>
<dbReference type="Proteomes" id="UP000236305">
    <property type="component" value="Unassembled WGS sequence"/>
</dbReference>
<dbReference type="GO" id="GO:0006357">
    <property type="term" value="P:regulation of transcription by RNA polymerase II"/>
    <property type="evidence" value="ECO:0007669"/>
    <property type="project" value="TreeGrafter"/>
</dbReference>
<name>A0AA44WTJ4_VERDA</name>
<dbReference type="InterPro" id="IPR036770">
    <property type="entry name" value="Ankyrin_rpt-contain_sf"/>
</dbReference>
<dbReference type="InterPro" id="IPR013783">
    <property type="entry name" value="Ig-like_fold"/>
</dbReference>
<feature type="compositionally biased region" description="Pro residues" evidence="3">
    <location>
        <begin position="629"/>
        <end position="640"/>
    </location>
</feature>
<feature type="compositionally biased region" description="Low complexity" evidence="3">
    <location>
        <begin position="179"/>
        <end position="196"/>
    </location>
</feature>
<dbReference type="CDD" id="cd00102">
    <property type="entry name" value="IPT"/>
    <property type="match status" value="1"/>
</dbReference>
<dbReference type="InterPro" id="IPR057962">
    <property type="entry name" value="SPT23_MGA2_DBD"/>
</dbReference>
<organism evidence="6 7">
    <name type="scientific">Verticillium dahliae</name>
    <name type="common">Verticillium wilt</name>
    <dbReference type="NCBI Taxonomy" id="27337"/>
    <lineage>
        <taxon>Eukaryota</taxon>
        <taxon>Fungi</taxon>
        <taxon>Dikarya</taxon>
        <taxon>Ascomycota</taxon>
        <taxon>Pezizomycotina</taxon>
        <taxon>Sordariomycetes</taxon>
        <taxon>Hypocreomycetidae</taxon>
        <taxon>Glomerellales</taxon>
        <taxon>Plectosphaerellaceae</taxon>
        <taxon>Verticillium</taxon>
    </lineage>
</organism>
<dbReference type="SMART" id="SM00248">
    <property type="entry name" value="ANK"/>
    <property type="match status" value="2"/>
</dbReference>
<feature type="compositionally biased region" description="Basic and acidic residues" evidence="3">
    <location>
        <begin position="1170"/>
        <end position="1181"/>
    </location>
</feature>
<dbReference type="SMR" id="A0AA44WTJ4"/>
<evidence type="ECO:0000256" key="3">
    <source>
        <dbReference type="SAM" id="MobiDB-lite"/>
    </source>
</evidence>
<feature type="compositionally biased region" description="Polar residues" evidence="3">
    <location>
        <begin position="213"/>
        <end position="224"/>
    </location>
</feature>